<dbReference type="EMBL" id="JACHJD010000051">
    <property type="protein sequence ID" value="MBB5109971.1"/>
    <property type="molecule type" value="Genomic_DNA"/>
</dbReference>
<dbReference type="SFLD" id="SFLDG01017">
    <property type="entry name" value="Polyprenyl_Transferase_Like"/>
    <property type="match status" value="1"/>
</dbReference>
<sequence length="355" mass="38119">MDQPLDLAALRAQVDTVLRDFLTGKAAAAAVQHLPQEAARALADFLAAGGKRLRPLLCVLGWQAAAGRGPIAPIIQVGAALEMFHAFCLIHDDIMDNSASRRGQPTIHRALAARHADGRTQAAAQRLGTGTAILIGDLALTWSGELLYTADLTAAQLSAVLPLVDIMRTEVMYGQYLDLTSTGHPTDDVERALAIIRYKTAKYTIERPLHIGAALAGASDPFRAALSEFALPIGEAFQMRDDILGVYGNPAQTGKPCLDDLRDGKHTTLVALALRHATPDQRRTLSVLIGDPALGEIAASRIRRLLTDTGAQAAVEQLIQDRWEQAEQVLARAPFSPPAINVLRELAHTALARKK</sequence>
<protein>
    <submittedName>
        <fullName evidence="7">Geranylgeranyl diphosphate synthase type I</fullName>
        <ecNumber evidence="7">2.5.1.1</ecNumber>
        <ecNumber evidence="7">2.5.1.10</ecNumber>
        <ecNumber evidence="7">2.5.1.29</ecNumber>
    </submittedName>
</protein>
<proteinExistence type="inferred from homology"/>
<dbReference type="EC" id="2.5.1.29" evidence="7"/>
<dbReference type="AlphaFoldDB" id="A0A7W8B5A9"/>
<dbReference type="InterPro" id="IPR000092">
    <property type="entry name" value="Polyprenyl_synt"/>
</dbReference>
<dbReference type="RefSeq" id="WP_229880015.1">
    <property type="nucleotide sequence ID" value="NZ_BMSQ01000058.1"/>
</dbReference>
<dbReference type="SUPFAM" id="SSF48576">
    <property type="entry name" value="Terpenoid synthases"/>
    <property type="match status" value="1"/>
</dbReference>
<keyword evidence="3 6" id="KW-0808">Transferase</keyword>
<dbReference type="GO" id="GO:0008299">
    <property type="term" value="P:isoprenoid biosynthetic process"/>
    <property type="evidence" value="ECO:0007669"/>
    <property type="project" value="InterPro"/>
</dbReference>
<evidence type="ECO:0000256" key="4">
    <source>
        <dbReference type="ARBA" id="ARBA00022723"/>
    </source>
</evidence>
<reference evidence="7 8" key="1">
    <citation type="submission" date="2020-08" db="EMBL/GenBank/DDBJ databases">
        <title>Genomic Encyclopedia of Type Strains, Phase III (KMG-III): the genomes of soil and plant-associated and newly described type strains.</title>
        <authorList>
            <person name="Whitman W."/>
        </authorList>
    </citation>
    <scope>NUCLEOTIDE SEQUENCE [LARGE SCALE GENOMIC DNA]</scope>
    <source>
        <strain evidence="7 8">CECT 3146</strain>
    </source>
</reference>
<keyword evidence="5" id="KW-0460">Magnesium</keyword>
<dbReference type="PANTHER" id="PTHR12001:SF85">
    <property type="entry name" value="SHORT CHAIN ISOPRENYL DIPHOSPHATE SYNTHASE"/>
    <property type="match status" value="1"/>
</dbReference>
<organism evidence="7 8">
    <name type="scientific">Streptomyces spectabilis</name>
    <dbReference type="NCBI Taxonomy" id="68270"/>
    <lineage>
        <taxon>Bacteria</taxon>
        <taxon>Bacillati</taxon>
        <taxon>Actinomycetota</taxon>
        <taxon>Actinomycetes</taxon>
        <taxon>Kitasatosporales</taxon>
        <taxon>Streptomycetaceae</taxon>
        <taxon>Streptomyces</taxon>
    </lineage>
</organism>
<evidence type="ECO:0000256" key="2">
    <source>
        <dbReference type="ARBA" id="ARBA00006706"/>
    </source>
</evidence>
<comment type="caution">
    <text evidence="7">The sequence shown here is derived from an EMBL/GenBank/DDBJ whole genome shotgun (WGS) entry which is preliminary data.</text>
</comment>
<dbReference type="InterPro" id="IPR033749">
    <property type="entry name" value="Polyprenyl_synt_CS"/>
</dbReference>
<evidence type="ECO:0000313" key="7">
    <source>
        <dbReference type="EMBL" id="MBB5109971.1"/>
    </source>
</evidence>
<dbReference type="CDD" id="cd00685">
    <property type="entry name" value="Trans_IPPS_HT"/>
    <property type="match status" value="1"/>
</dbReference>
<comment type="cofactor">
    <cofactor evidence="1">
        <name>Mg(2+)</name>
        <dbReference type="ChEBI" id="CHEBI:18420"/>
    </cofactor>
</comment>
<evidence type="ECO:0000313" key="8">
    <source>
        <dbReference type="Proteomes" id="UP000549009"/>
    </source>
</evidence>
<accession>A0A7W8B5A9</accession>
<evidence type="ECO:0000256" key="1">
    <source>
        <dbReference type="ARBA" id="ARBA00001946"/>
    </source>
</evidence>
<evidence type="ECO:0000256" key="3">
    <source>
        <dbReference type="ARBA" id="ARBA00022679"/>
    </source>
</evidence>
<dbReference type="GO" id="GO:0046872">
    <property type="term" value="F:metal ion binding"/>
    <property type="evidence" value="ECO:0007669"/>
    <property type="project" value="UniProtKB-KW"/>
</dbReference>
<dbReference type="Gene3D" id="1.10.600.10">
    <property type="entry name" value="Farnesyl Diphosphate Synthase"/>
    <property type="match status" value="1"/>
</dbReference>
<name>A0A7W8B5A9_STRST</name>
<dbReference type="GO" id="GO:0004337">
    <property type="term" value="F:(2E,6E)-farnesyl diphosphate synthase activity"/>
    <property type="evidence" value="ECO:0007669"/>
    <property type="project" value="UniProtKB-EC"/>
</dbReference>
<keyword evidence="4" id="KW-0479">Metal-binding</keyword>
<keyword evidence="8" id="KW-1185">Reference proteome</keyword>
<dbReference type="EC" id="2.5.1.1" evidence="7"/>
<dbReference type="InterPro" id="IPR008949">
    <property type="entry name" value="Isoprenoid_synthase_dom_sf"/>
</dbReference>
<dbReference type="PANTHER" id="PTHR12001">
    <property type="entry name" value="GERANYLGERANYL PYROPHOSPHATE SYNTHASE"/>
    <property type="match status" value="1"/>
</dbReference>
<dbReference type="GO" id="GO:0004161">
    <property type="term" value="F:dimethylallyltranstransferase activity"/>
    <property type="evidence" value="ECO:0007669"/>
    <property type="project" value="UniProtKB-EC"/>
</dbReference>
<dbReference type="Pfam" id="PF00348">
    <property type="entry name" value="polyprenyl_synt"/>
    <property type="match status" value="1"/>
</dbReference>
<dbReference type="PROSITE" id="PS00723">
    <property type="entry name" value="POLYPRENYL_SYNTHASE_1"/>
    <property type="match status" value="1"/>
</dbReference>
<comment type="similarity">
    <text evidence="2 6">Belongs to the FPP/GGPP synthase family.</text>
</comment>
<dbReference type="SFLD" id="SFLDS00005">
    <property type="entry name" value="Isoprenoid_Synthase_Type_I"/>
    <property type="match status" value="1"/>
</dbReference>
<dbReference type="GO" id="GO:0004311">
    <property type="term" value="F:geranylgeranyl diphosphate synthase activity"/>
    <property type="evidence" value="ECO:0007669"/>
    <property type="project" value="UniProtKB-EC"/>
</dbReference>
<dbReference type="EC" id="2.5.1.10" evidence="7"/>
<gene>
    <name evidence="7" type="ORF">FHS40_009101</name>
</gene>
<dbReference type="Proteomes" id="UP000549009">
    <property type="component" value="Unassembled WGS sequence"/>
</dbReference>
<evidence type="ECO:0000256" key="6">
    <source>
        <dbReference type="RuleBase" id="RU004466"/>
    </source>
</evidence>
<dbReference type="PROSITE" id="PS00444">
    <property type="entry name" value="POLYPRENYL_SYNTHASE_2"/>
    <property type="match status" value="1"/>
</dbReference>
<evidence type="ECO:0000256" key="5">
    <source>
        <dbReference type="ARBA" id="ARBA00022842"/>
    </source>
</evidence>